<name>A0A817SJR5_9BILA</name>
<comment type="caution">
    <text evidence="1">The sequence shown here is derived from an EMBL/GenBank/DDBJ whole genome shotgun (WGS) entry which is preliminary data.</text>
</comment>
<dbReference type="Proteomes" id="UP000663833">
    <property type="component" value="Unassembled WGS sequence"/>
</dbReference>
<reference evidence="1" key="1">
    <citation type="submission" date="2021-02" db="EMBL/GenBank/DDBJ databases">
        <authorList>
            <person name="Nowell W R."/>
        </authorList>
    </citation>
    <scope>NUCLEOTIDE SEQUENCE</scope>
</reference>
<sequence>QVLNNGFCFVIALNRKIFHHVGERIGRHIRGSRRQAIIDKFKSGASVYRLHSQYHEQRSKNEKKGFNYDSTGKSKKVFKKIKAEATVESLLSPDVTLGILQLHDKLADEINNDGIITGALQVVQFRPFCTVAFTEASIRLYDAIVSHPETVLSWDATGGIIKNTALNSRQCLYYELTVSHPNVVNEDTLIPLTFMLSESQTLLTITNWLTTFKESYKKVSSVRTYIESSILRIPLRSKMTILQFSWFSFITFQIFPHKKDSFPRPAVILSDRAQIFLQAALRIYNDENYQQFLARAYRIVTNQAIQDDLFKTIIHACLSHFMFDMRKRINKYLPEDIREFAMWCMALLVNTGKWNEMKENWRLMCRVFINYSTNETLDFKQSYSILLSRINHITNDPNTSTAIHQSRE</sequence>
<feature type="non-terminal residue" evidence="1">
    <location>
        <position position="1"/>
    </location>
</feature>
<accession>A0A817SJR5</accession>
<gene>
    <name evidence="1" type="ORF">LUA448_LOCUS7657</name>
</gene>
<organism evidence="1 2">
    <name type="scientific">Rotaria socialis</name>
    <dbReference type="NCBI Taxonomy" id="392032"/>
    <lineage>
        <taxon>Eukaryota</taxon>
        <taxon>Metazoa</taxon>
        <taxon>Spiralia</taxon>
        <taxon>Gnathifera</taxon>
        <taxon>Rotifera</taxon>
        <taxon>Eurotatoria</taxon>
        <taxon>Bdelloidea</taxon>
        <taxon>Philodinida</taxon>
        <taxon>Philodinidae</taxon>
        <taxon>Rotaria</taxon>
    </lineage>
</organism>
<evidence type="ECO:0000313" key="1">
    <source>
        <dbReference type="EMBL" id="CAF3296364.1"/>
    </source>
</evidence>
<dbReference type="EMBL" id="CAJNYD010000778">
    <property type="protein sequence ID" value="CAF3296364.1"/>
    <property type="molecule type" value="Genomic_DNA"/>
</dbReference>
<dbReference type="AlphaFoldDB" id="A0A817SJR5"/>
<proteinExistence type="predicted"/>
<feature type="non-terminal residue" evidence="1">
    <location>
        <position position="408"/>
    </location>
</feature>
<evidence type="ECO:0000313" key="2">
    <source>
        <dbReference type="Proteomes" id="UP000663833"/>
    </source>
</evidence>
<protein>
    <submittedName>
        <fullName evidence="1">Uncharacterized protein</fullName>
    </submittedName>
</protein>